<evidence type="ECO:0000313" key="18">
    <source>
        <dbReference type="EnsemblMetazoa" id="SMAR009313-PA"/>
    </source>
</evidence>
<keyword evidence="13 15" id="KW-0238">DNA-binding</keyword>
<evidence type="ECO:0000256" key="13">
    <source>
        <dbReference type="ARBA" id="ARBA00023125"/>
    </source>
</evidence>
<dbReference type="SUPFAM" id="SSF56672">
    <property type="entry name" value="DNA/RNA polymerases"/>
    <property type="match status" value="1"/>
</dbReference>
<organism evidence="18 19">
    <name type="scientific">Strigamia maritima</name>
    <name type="common">European centipede</name>
    <name type="synonym">Geophilus maritimus</name>
    <dbReference type="NCBI Taxonomy" id="126957"/>
    <lineage>
        <taxon>Eukaryota</taxon>
        <taxon>Metazoa</taxon>
        <taxon>Ecdysozoa</taxon>
        <taxon>Arthropoda</taxon>
        <taxon>Myriapoda</taxon>
        <taxon>Chilopoda</taxon>
        <taxon>Pleurostigmophora</taxon>
        <taxon>Geophilomorpha</taxon>
        <taxon>Linotaeniidae</taxon>
        <taxon>Strigamia</taxon>
    </lineage>
</organism>
<dbReference type="Proteomes" id="UP000014500">
    <property type="component" value="Unassembled WGS sequence"/>
</dbReference>
<dbReference type="InterPro" id="IPR006172">
    <property type="entry name" value="DNA-dir_DNA_pol_B"/>
</dbReference>
<proteinExistence type="inferred from homology"/>
<dbReference type="SMART" id="SM01159">
    <property type="entry name" value="DUF1744"/>
    <property type="match status" value="1"/>
</dbReference>
<evidence type="ECO:0000256" key="8">
    <source>
        <dbReference type="ARBA" id="ARBA00022771"/>
    </source>
</evidence>
<feature type="region of interest" description="Disordered" evidence="16">
    <location>
        <begin position="1164"/>
        <end position="1220"/>
    </location>
</feature>
<dbReference type="InterPro" id="IPR036397">
    <property type="entry name" value="RNaseH_sf"/>
</dbReference>
<dbReference type="InterPro" id="IPR006133">
    <property type="entry name" value="DNA-dir_DNA_pol_B_exonuc"/>
</dbReference>
<dbReference type="InterPro" id="IPR042087">
    <property type="entry name" value="DNA_pol_B_thumb"/>
</dbReference>
<evidence type="ECO:0000256" key="6">
    <source>
        <dbReference type="ARBA" id="ARBA00022705"/>
    </source>
</evidence>
<comment type="similarity">
    <text evidence="2 15">Belongs to the DNA polymerase type-B family.</text>
</comment>
<keyword evidence="9 15" id="KW-0862">Zinc</keyword>
<dbReference type="InterPro" id="IPR023211">
    <property type="entry name" value="DNA_pol_palm_dom_sf"/>
</dbReference>
<keyword evidence="12 15" id="KW-0411">Iron-sulfur</keyword>
<keyword evidence="8 15" id="KW-0863">Zinc-finger</keyword>
<dbReference type="Gene3D" id="3.30.342.10">
    <property type="entry name" value="DNA Polymerase, chain B, domain 1"/>
    <property type="match status" value="1"/>
</dbReference>
<dbReference type="EC" id="2.7.7.7" evidence="15"/>
<keyword evidence="3 15" id="KW-0004">4Fe-4S</keyword>
<dbReference type="GO" id="GO:0051539">
    <property type="term" value="F:4 iron, 4 sulfur cluster binding"/>
    <property type="evidence" value="ECO:0007669"/>
    <property type="project" value="UniProtKB-KW"/>
</dbReference>
<evidence type="ECO:0000256" key="16">
    <source>
        <dbReference type="SAM" id="MobiDB-lite"/>
    </source>
</evidence>
<evidence type="ECO:0000256" key="15">
    <source>
        <dbReference type="RuleBase" id="RU365029"/>
    </source>
</evidence>
<dbReference type="GO" id="GO:0000166">
    <property type="term" value="F:nucleotide binding"/>
    <property type="evidence" value="ECO:0007669"/>
    <property type="project" value="InterPro"/>
</dbReference>
<dbReference type="InterPro" id="IPR043502">
    <property type="entry name" value="DNA/RNA_pol_sf"/>
</dbReference>
<dbReference type="Pfam" id="PF03104">
    <property type="entry name" value="DNA_pol_B_exo1"/>
    <property type="match status" value="1"/>
</dbReference>
<dbReference type="GO" id="GO:0000278">
    <property type="term" value="P:mitotic cell cycle"/>
    <property type="evidence" value="ECO:0007669"/>
    <property type="project" value="TreeGrafter"/>
</dbReference>
<dbReference type="Gene3D" id="1.10.287.690">
    <property type="entry name" value="Helix hairpin bin"/>
    <property type="match status" value="1"/>
</dbReference>
<dbReference type="Gene3D" id="3.30.420.10">
    <property type="entry name" value="Ribonuclease H-like superfamily/Ribonuclease H"/>
    <property type="match status" value="1"/>
</dbReference>
<dbReference type="GO" id="GO:0006287">
    <property type="term" value="P:base-excision repair, gap-filling"/>
    <property type="evidence" value="ECO:0007669"/>
    <property type="project" value="TreeGrafter"/>
</dbReference>
<dbReference type="InterPro" id="IPR055191">
    <property type="entry name" value="POL2_thumb"/>
</dbReference>
<comment type="function">
    <text evidence="15">DNA polymerase II participates in chromosomal DNA replication.</text>
</comment>
<accession>T1J6P1</accession>
<evidence type="ECO:0000256" key="14">
    <source>
        <dbReference type="ARBA" id="ARBA00023242"/>
    </source>
</evidence>
<comment type="subcellular location">
    <subcellularLocation>
        <location evidence="1 15">Nucleus</location>
    </subcellularLocation>
</comment>
<feature type="compositionally biased region" description="Polar residues" evidence="16">
    <location>
        <begin position="14"/>
        <end position="27"/>
    </location>
</feature>
<dbReference type="FunFam" id="3.90.1600.10:FF:000006">
    <property type="entry name" value="DNA polymerase epsilon catalytic subunit"/>
    <property type="match status" value="1"/>
</dbReference>
<comment type="cofactor">
    <cofactor evidence="15">
        <name>[4Fe-4S] cluster</name>
        <dbReference type="ChEBI" id="CHEBI:49883"/>
    </cofactor>
</comment>
<dbReference type="CDD" id="cd05779">
    <property type="entry name" value="DNA_polB_epsilon_exo"/>
    <property type="match status" value="1"/>
</dbReference>
<dbReference type="InterPro" id="IPR013697">
    <property type="entry name" value="DNA_pol_e_suA_C"/>
</dbReference>
<dbReference type="FunFam" id="1.10.132.60:FF:000002">
    <property type="entry name" value="DNA polymerase epsilon catalytic subunit"/>
    <property type="match status" value="1"/>
</dbReference>
<dbReference type="Pfam" id="PF23250">
    <property type="entry name" value="zf_DPOE_2"/>
    <property type="match status" value="1"/>
</dbReference>
<keyword evidence="14 15" id="KW-0539">Nucleus</keyword>
<evidence type="ECO:0000256" key="2">
    <source>
        <dbReference type="ARBA" id="ARBA00005755"/>
    </source>
</evidence>
<dbReference type="FunFam" id="3.30.420.10:FF:000010">
    <property type="entry name" value="DNA polymerase epsilon catalytic subunit"/>
    <property type="match status" value="1"/>
</dbReference>
<reference evidence="19" key="1">
    <citation type="submission" date="2011-05" db="EMBL/GenBank/DDBJ databases">
        <authorList>
            <person name="Richards S.R."/>
            <person name="Qu J."/>
            <person name="Jiang H."/>
            <person name="Jhangiani S.N."/>
            <person name="Agravi P."/>
            <person name="Goodspeed R."/>
            <person name="Gross S."/>
            <person name="Mandapat C."/>
            <person name="Jackson L."/>
            <person name="Mathew T."/>
            <person name="Pu L."/>
            <person name="Thornton R."/>
            <person name="Saada N."/>
            <person name="Wilczek-Boney K.B."/>
            <person name="Lee S."/>
            <person name="Kovar C."/>
            <person name="Wu Y."/>
            <person name="Scherer S.E."/>
            <person name="Worley K.C."/>
            <person name="Muzny D.M."/>
            <person name="Gibbs R."/>
        </authorList>
    </citation>
    <scope>NUCLEOTIDE SEQUENCE</scope>
    <source>
        <strain evidence="19">Brora</strain>
    </source>
</reference>
<keyword evidence="7 15" id="KW-0479">Metal-binding</keyword>
<comment type="catalytic activity">
    <reaction evidence="15">
        <text>DNA(n) + a 2'-deoxyribonucleoside 5'-triphosphate = DNA(n+1) + diphosphate</text>
        <dbReference type="Rhea" id="RHEA:22508"/>
        <dbReference type="Rhea" id="RHEA-COMP:17339"/>
        <dbReference type="Rhea" id="RHEA-COMP:17340"/>
        <dbReference type="ChEBI" id="CHEBI:33019"/>
        <dbReference type="ChEBI" id="CHEBI:61560"/>
        <dbReference type="ChEBI" id="CHEBI:173112"/>
        <dbReference type="EC" id="2.7.7.7"/>
    </reaction>
</comment>
<dbReference type="InterPro" id="IPR029703">
    <property type="entry name" value="POL2"/>
</dbReference>
<keyword evidence="10 15" id="KW-0239">DNA-directed DNA polymerase</keyword>
<dbReference type="EMBL" id="JH431880">
    <property type="status" value="NOT_ANNOTATED_CDS"/>
    <property type="molecule type" value="Genomic_DNA"/>
</dbReference>
<dbReference type="InterPro" id="IPR012337">
    <property type="entry name" value="RNaseH-like_sf"/>
</dbReference>
<name>T1J6P1_STRMM</name>
<evidence type="ECO:0000256" key="7">
    <source>
        <dbReference type="ARBA" id="ARBA00022723"/>
    </source>
</evidence>
<dbReference type="PANTHER" id="PTHR10670:SF0">
    <property type="entry name" value="DNA POLYMERASE EPSILON CATALYTIC SUBUNIT A"/>
    <property type="match status" value="1"/>
</dbReference>
<evidence type="ECO:0000313" key="19">
    <source>
        <dbReference type="Proteomes" id="UP000014500"/>
    </source>
</evidence>
<keyword evidence="6 15" id="KW-0235">DNA replication</keyword>
<evidence type="ECO:0000256" key="11">
    <source>
        <dbReference type="ARBA" id="ARBA00023004"/>
    </source>
</evidence>
<dbReference type="GO" id="GO:0006297">
    <property type="term" value="P:nucleotide-excision repair, DNA gap filling"/>
    <property type="evidence" value="ECO:0007669"/>
    <property type="project" value="TreeGrafter"/>
</dbReference>
<evidence type="ECO:0000256" key="1">
    <source>
        <dbReference type="ARBA" id="ARBA00004123"/>
    </source>
</evidence>
<dbReference type="eggNOG" id="KOG1798">
    <property type="taxonomic scope" value="Eukaryota"/>
</dbReference>
<dbReference type="GO" id="GO:0008622">
    <property type="term" value="C:epsilon DNA polymerase complex"/>
    <property type="evidence" value="ECO:0007669"/>
    <property type="project" value="InterPro"/>
</dbReference>
<evidence type="ECO:0000256" key="12">
    <source>
        <dbReference type="ARBA" id="ARBA00023014"/>
    </source>
</evidence>
<keyword evidence="5 15" id="KW-0548">Nucleotidyltransferase</keyword>
<dbReference type="PhylomeDB" id="T1J6P1"/>
<evidence type="ECO:0000256" key="9">
    <source>
        <dbReference type="ARBA" id="ARBA00022833"/>
    </source>
</evidence>
<dbReference type="GO" id="GO:0003887">
    <property type="term" value="F:DNA-directed DNA polymerase activity"/>
    <property type="evidence" value="ECO:0007669"/>
    <property type="project" value="UniProtKB-KW"/>
</dbReference>
<dbReference type="Gene3D" id="3.90.1600.10">
    <property type="entry name" value="Palm domain of DNA polymerase"/>
    <property type="match status" value="1"/>
</dbReference>
<feature type="region of interest" description="Disordered" evidence="16">
    <location>
        <begin position="1"/>
        <end position="34"/>
    </location>
</feature>
<dbReference type="PANTHER" id="PTHR10670">
    <property type="entry name" value="DNA POLYMERASE EPSILON CATALYTIC SUBUNIT A"/>
    <property type="match status" value="1"/>
</dbReference>
<feature type="compositionally biased region" description="Basic and acidic residues" evidence="16">
    <location>
        <begin position="1195"/>
        <end position="1205"/>
    </location>
</feature>
<dbReference type="SUPFAM" id="SSF53098">
    <property type="entry name" value="Ribonuclease H-like"/>
    <property type="match status" value="1"/>
</dbReference>
<dbReference type="EnsemblMetazoa" id="SMAR009313-RA">
    <property type="protein sequence ID" value="SMAR009313-PA"/>
    <property type="gene ID" value="SMAR009313"/>
</dbReference>
<evidence type="ECO:0000256" key="4">
    <source>
        <dbReference type="ARBA" id="ARBA00022679"/>
    </source>
</evidence>
<dbReference type="HOGENOM" id="CLU_000556_0_0_1"/>
<dbReference type="GO" id="GO:0006272">
    <property type="term" value="P:leading strand elongation"/>
    <property type="evidence" value="ECO:0007669"/>
    <property type="project" value="TreeGrafter"/>
</dbReference>
<keyword evidence="11 15" id="KW-0408">Iron</keyword>
<dbReference type="Pfam" id="PF22634">
    <property type="entry name" value="POL2_thumb"/>
    <property type="match status" value="1"/>
</dbReference>
<evidence type="ECO:0000256" key="10">
    <source>
        <dbReference type="ARBA" id="ARBA00022932"/>
    </source>
</evidence>
<dbReference type="Gene3D" id="1.10.132.60">
    <property type="entry name" value="DNA polymerase family B, C-terminal domain"/>
    <property type="match status" value="1"/>
</dbReference>
<keyword evidence="4 15" id="KW-0808">Transferase</keyword>
<feature type="domain" description="DNA polymerase epsilon catalytic subunit A C-terminal" evidence="17">
    <location>
        <begin position="1469"/>
        <end position="1868"/>
    </location>
</feature>
<dbReference type="GO" id="GO:0003677">
    <property type="term" value="F:DNA binding"/>
    <property type="evidence" value="ECO:0007669"/>
    <property type="project" value="UniProtKB-KW"/>
</dbReference>
<dbReference type="Pfam" id="PF08490">
    <property type="entry name" value="DUF1744"/>
    <property type="match status" value="1"/>
</dbReference>
<keyword evidence="19" id="KW-1185">Reference proteome</keyword>
<evidence type="ECO:0000259" key="17">
    <source>
        <dbReference type="SMART" id="SM01159"/>
    </source>
</evidence>
<dbReference type="STRING" id="126957.T1J6P1"/>
<dbReference type="SMART" id="SM00486">
    <property type="entry name" value="POLBc"/>
    <property type="match status" value="1"/>
</dbReference>
<dbReference type="GO" id="GO:0008270">
    <property type="term" value="F:zinc ion binding"/>
    <property type="evidence" value="ECO:0007669"/>
    <property type="project" value="UniProtKB-KW"/>
</dbReference>
<evidence type="ECO:0000256" key="5">
    <source>
        <dbReference type="ARBA" id="ARBA00022695"/>
    </source>
</evidence>
<dbReference type="GO" id="GO:0008310">
    <property type="term" value="F:single-stranded DNA 3'-5' DNA exonuclease activity"/>
    <property type="evidence" value="ECO:0007669"/>
    <property type="project" value="TreeGrafter"/>
</dbReference>
<reference evidence="18" key="2">
    <citation type="submission" date="2015-02" db="UniProtKB">
        <authorList>
            <consortium name="EnsemblMetazoa"/>
        </authorList>
    </citation>
    <scope>IDENTIFICATION</scope>
</reference>
<feature type="compositionally biased region" description="Polar residues" evidence="16">
    <location>
        <begin position="1164"/>
        <end position="1188"/>
    </location>
</feature>
<dbReference type="OMA" id="MLDQCRY"/>
<evidence type="ECO:0000256" key="3">
    <source>
        <dbReference type="ARBA" id="ARBA00022485"/>
    </source>
</evidence>
<dbReference type="CDD" id="cd05535">
    <property type="entry name" value="POLBc_epsilon"/>
    <property type="match status" value="1"/>
</dbReference>
<dbReference type="GO" id="GO:0045004">
    <property type="term" value="P:DNA replication proofreading"/>
    <property type="evidence" value="ECO:0007669"/>
    <property type="project" value="TreeGrafter"/>
</dbReference>
<sequence>MPFMPFKKFGGKNQFANRVNPTPTPGSSKPDDTVEKSYKQSLKNDEIDAKFGFERCETSCKRIGWLLNMQPNEILDENKRLISVVDYYFVEEDGGRFKVSFPYSPYFYVVAAKGFEQEVTSFLVRKFAGNIRKVENVWKEDLDLPNHLVGLKKQYIKVSFFTVNDLVKVRKEVMKAVRKNQERRKSKNVYAEIITKEYDVPYHIRVSIDEKIFVGHWYNVTIRGAEPPRIQRNAEIIDWPDVIVLAYDIETSKLPLKFPDSATDQIMMISYMIDTQGYLITNREIISADIEDFEYTPKPEFEGPFTIFNEPDEASMLQKFFDHILEVKPHVFVTYNGDSFDWPYVEARAAFYGLDMLQQIGFSQNRDGAFWSRPCIHLDCFQWVKRDSYLPVGSQNLKAVAKAKLRYDPVELDPEEMCRLAAEEPQVLSNYSVSDAVATYYLYMKYVHPFIFALCTILPMQPDEVLRKGSGTLCEALLMVEAFKVNIIFPNKQETVFNKLTSDGHVLDQETYVGGHVEAVESGVFRSDLPCKFRMVPEAFQKLIDDIKRTMQHTIEEEEKFDMNDLLNFDEVCEEIVEKLRLLKENPARLEKPIIYHLDVGAMYPNIILTNRLQPSAMVNEVTCAACDFYKPNATCQRVMTWEWRGEYMPASRNEFYRIQQQLEMEKFPPFAPGGPPRAFHQLPKEEQAAIEKKRLAEYCRKAYKKVHITRNEVKEQTICQRENSFYVDTVRAFRDRRYLYKAELKKAKGKVAEATAKNDAAMIKSAKSKEVLYDSLQLAHKCILNSFYGYVMRKGARWYSMEMAGIVCYTGANIIKRAREIVEQIGRPLELDTDGIWCVLPASFPENFTFQTKNPKRPKLVISYPGAMLNVMVKDHFTNDQYQELVDARQLSYSQRSENSIFFEVDGPYYAMVLPASKEEGKKLKKRYAVFNFDGSLAELKGFEVKRRGELQLIKIFQSSVFESFLKGGTLEECYGAVAKVADYWLDVLYSKASNMPDTELFELISENRSMSRKLEDYGQQKSTSISTAKRLAEFLGDQMVKDAGLSCRFIISKKPEGAAVTDRAIPMAIFHAEPSVMRHYLKRWLKNPAMNDFDIRSILDWEYYIERLGSAIQKIITIPAVLQGVSNPVPRIAHPEWLHKKLLEKNDTLKQKRINEMFKIQPKQTTPDIEDLQTPTQHSSISTPIANTRKRPRTPEKTPDTDLQKSWQEILGPPPSMGTTKEQMTSWLDFQKKKWEFLRKQRELSGKRICRQNTTSVGGFIRKAQNTLLSMPWQIIQIAETSALGVFKVWALVGHELHQIKLSVPRIFYVNQHVPKEGEGLAWKKVNRTLPRSHPVYHLYEYCVPEDVFQQNINDLMADFSTPAIEGIYETQVPLEFRVLTKIGCICTVNREFARKTGVKDLDAFEFKQLEFRTVGEYNYLESRVLKFIYMYHKEVGNKAMYGLFFPASKKATVFVLDTVANNQMPNMNSLYSAERNAKLATDSDTNIPEDGYRFDIRTDSNKSNVHRAIQRLLMAYKNEKRGPTMLVVQSSKTFQDWINVMPALVEFPFVPIYKNDSDAIFNVMDWQRVGAKLIIQHFLKAETILQVLIEHCRYLHIPVGNLPHDATLFAADLFFARYLMQNNCVLWCSSSDRPDLGGKEVDDNRLLIDQEEYSSIEINNPGSYGSVCLELEIDHLAVNTLLQSNHIQEMEGTSSSIAFDAMPLSSFEEMISGNLTSSLSSYDETALCAGAFRILRTMVSDWLRSVTKHGNLYADMQLVHFYRWLRSPKSLLHDPALHKILNNLMKKLFTLLITEYKTLGSVIVYANFNRLFICTKKKSIKEAVDYAAYIISNIDNKELFHSIDTKIVECWVHLLWLDAVNHGGIKGALPTSLDEGENQEIQSQDGDDAVIEMNWNLIEFLPEDGGCRQYVNSVVAGYINAVHRYLDTEVTGLTPVQRKSSSQTSQAAKDANLGVVVFSRQLITESLSQKLFLMTQRICKKVPMQTENNDIFPRKPGSHLKMTFPALEFVKVICKILFLDDHVTDQIVKLRRDLLKLINVGEFSPNAEWRDPSLSYVLPEFICKTCNLCRDIDLCKDFYQGENDQGRLNWKCPGCDSFYDSNEIEFLLIDAVRKSCVAYTLQDCKCFKCNQVKLRLT</sequence>
<protein>
    <recommendedName>
        <fullName evidence="15">DNA polymerase epsilon catalytic subunit</fullName>
        <ecNumber evidence="15">2.7.7.7</ecNumber>
    </recommendedName>
</protein>